<dbReference type="InterPro" id="IPR027421">
    <property type="entry name" value="DNA_pol_lamdba_lyase_dom_sf"/>
</dbReference>
<keyword evidence="14" id="KW-0915">Sodium</keyword>
<dbReference type="GO" id="GO:0008270">
    <property type="term" value="F:zinc ion binding"/>
    <property type="evidence" value="ECO:0007669"/>
    <property type="project" value="TreeGrafter"/>
</dbReference>
<evidence type="ECO:0000259" key="22">
    <source>
        <dbReference type="SMART" id="SM00278"/>
    </source>
</evidence>
<dbReference type="InterPro" id="IPR002008">
    <property type="entry name" value="DNA_pol_X_beta-like"/>
</dbReference>
<dbReference type="Gene3D" id="3.30.210.10">
    <property type="entry name" value="DNA polymerase, thumb domain"/>
    <property type="match status" value="1"/>
</dbReference>
<dbReference type="InterPro" id="IPR022311">
    <property type="entry name" value="PolX-like"/>
</dbReference>
<dbReference type="SUPFAM" id="SSF47781">
    <property type="entry name" value="RuvA domain 2-like"/>
    <property type="match status" value="1"/>
</dbReference>
<dbReference type="GO" id="GO:0003677">
    <property type="term" value="F:DNA binding"/>
    <property type="evidence" value="ECO:0007669"/>
    <property type="project" value="InterPro"/>
</dbReference>
<comment type="caution">
    <text evidence="25">The sequence shown here is derived from an EMBL/GenBank/DDBJ whole genome shotgun (WGS) entry which is preliminary data.</text>
</comment>
<feature type="domain" description="Helix-hairpin-helix DNA-binding motif class 1" evidence="22">
    <location>
        <begin position="128"/>
        <end position="147"/>
    </location>
</feature>
<dbReference type="InterPro" id="IPR010994">
    <property type="entry name" value="RuvA_2-like"/>
</dbReference>
<keyword evidence="8" id="KW-0808">Transferase</keyword>
<proteinExistence type="predicted"/>
<evidence type="ECO:0000256" key="7">
    <source>
        <dbReference type="ARBA" id="ARBA00022634"/>
    </source>
</evidence>
<dbReference type="GO" id="GO:0042578">
    <property type="term" value="F:phosphoric ester hydrolase activity"/>
    <property type="evidence" value="ECO:0007669"/>
    <property type="project" value="TreeGrafter"/>
</dbReference>
<evidence type="ECO:0000313" key="26">
    <source>
        <dbReference type="Proteomes" id="UP000231343"/>
    </source>
</evidence>
<dbReference type="Pfam" id="PF14792">
    <property type="entry name" value="DNA_pol_B_palm"/>
    <property type="match status" value="1"/>
</dbReference>
<evidence type="ECO:0000256" key="16">
    <source>
        <dbReference type="ARBA" id="ARBA00035717"/>
    </source>
</evidence>
<feature type="domain" description="Polymerase/histidinol phosphatase N-terminal" evidence="23">
    <location>
        <begin position="340"/>
        <end position="419"/>
    </location>
</feature>
<keyword evidence="13" id="KW-0239">DNA-directed DNA polymerase</keyword>
<comment type="subcellular location">
    <subcellularLocation>
        <location evidence="2">Cytoplasm</location>
    </subcellularLocation>
</comment>
<evidence type="ECO:0000256" key="8">
    <source>
        <dbReference type="ARBA" id="ARBA00022679"/>
    </source>
</evidence>
<dbReference type="Gene3D" id="1.10.150.20">
    <property type="entry name" value="5' to 3' exonuclease, C-terminal subdomain"/>
    <property type="match status" value="1"/>
</dbReference>
<dbReference type="Pfam" id="PF14520">
    <property type="entry name" value="HHH_5"/>
    <property type="match status" value="1"/>
</dbReference>
<evidence type="ECO:0000259" key="23">
    <source>
        <dbReference type="SMART" id="SM00481"/>
    </source>
</evidence>
<feature type="domain" description="Helix-hairpin-helix DNA-binding motif class 1" evidence="22">
    <location>
        <begin position="54"/>
        <end position="73"/>
    </location>
</feature>
<accession>A0A2H0XVJ7</accession>
<evidence type="ECO:0000256" key="1">
    <source>
        <dbReference type="ARBA" id="ARBA00001946"/>
    </source>
</evidence>
<evidence type="ECO:0000313" key="25">
    <source>
        <dbReference type="EMBL" id="PIS28168.1"/>
    </source>
</evidence>
<protein>
    <recommendedName>
        <fullName evidence="5">DNA polymerase beta</fullName>
        <ecNumber evidence="3">2.7.7.7</ecNumber>
        <ecNumber evidence="4">4.2.99.18</ecNumber>
    </recommendedName>
    <alternativeName>
        <fullName evidence="16">5'-deoxyribose-phosphate lyase</fullName>
    </alternativeName>
    <alternativeName>
        <fullName evidence="17">AP lyase</fullName>
    </alternativeName>
</protein>
<dbReference type="InterPro" id="IPR043519">
    <property type="entry name" value="NT_sf"/>
</dbReference>
<evidence type="ECO:0000259" key="24">
    <source>
        <dbReference type="SMART" id="SM00483"/>
    </source>
</evidence>
<dbReference type="SMART" id="SM00481">
    <property type="entry name" value="POLIIIAc"/>
    <property type="match status" value="1"/>
</dbReference>
<dbReference type="EMBL" id="PEYM01000146">
    <property type="protein sequence ID" value="PIS28168.1"/>
    <property type="molecule type" value="Genomic_DNA"/>
</dbReference>
<dbReference type="CDD" id="cd00141">
    <property type="entry name" value="NT_POLXc"/>
    <property type="match status" value="1"/>
</dbReference>
<organism evidence="25 26">
    <name type="scientific">Candidatus Saganbacteria bacterium CG08_land_8_20_14_0_20_45_16</name>
    <dbReference type="NCBI Taxonomy" id="2014293"/>
    <lineage>
        <taxon>Bacteria</taxon>
        <taxon>Bacillati</taxon>
        <taxon>Saganbacteria</taxon>
    </lineage>
</organism>
<dbReference type="SUPFAM" id="SSF89550">
    <property type="entry name" value="PHP domain-like"/>
    <property type="match status" value="1"/>
</dbReference>
<keyword evidence="11" id="KW-0227">DNA damage</keyword>
<dbReference type="Pfam" id="PF14716">
    <property type="entry name" value="HHH_8"/>
    <property type="match status" value="1"/>
</dbReference>
<dbReference type="SMART" id="SM00483">
    <property type="entry name" value="POLXc"/>
    <property type="match status" value="1"/>
</dbReference>
<dbReference type="InterPro" id="IPR047967">
    <property type="entry name" value="PolX_PHP"/>
</dbReference>
<dbReference type="SMART" id="SM00278">
    <property type="entry name" value="HhH1"/>
    <property type="match status" value="3"/>
</dbReference>
<evidence type="ECO:0000256" key="14">
    <source>
        <dbReference type="ARBA" id="ARBA00023053"/>
    </source>
</evidence>
<dbReference type="InterPro" id="IPR028207">
    <property type="entry name" value="DNA_pol_B_palm_palm"/>
</dbReference>
<dbReference type="PIRSF" id="PIRSF005047">
    <property type="entry name" value="UCP005047_YshC"/>
    <property type="match status" value="1"/>
</dbReference>
<dbReference type="SUPFAM" id="SSF81301">
    <property type="entry name" value="Nucleotidyltransferase"/>
    <property type="match status" value="1"/>
</dbReference>
<keyword evidence="15" id="KW-0234">DNA repair</keyword>
<dbReference type="NCBIfam" id="NF006375">
    <property type="entry name" value="PRK08609.1"/>
    <property type="match status" value="1"/>
</dbReference>
<dbReference type="EC" id="4.2.99.18" evidence="4"/>
<feature type="domain" description="DNA-directed DNA polymerase X" evidence="24">
    <location>
        <begin position="1"/>
        <end position="316"/>
    </location>
</feature>
<dbReference type="InterPro" id="IPR016195">
    <property type="entry name" value="Pol/histidinol_Pase-like"/>
</dbReference>
<dbReference type="GO" id="GO:0003887">
    <property type="term" value="F:DNA-directed DNA polymerase activity"/>
    <property type="evidence" value="ECO:0007669"/>
    <property type="project" value="UniProtKB-KW"/>
</dbReference>
<evidence type="ECO:0000256" key="4">
    <source>
        <dbReference type="ARBA" id="ARBA00012720"/>
    </source>
</evidence>
<evidence type="ECO:0000256" key="18">
    <source>
        <dbReference type="ARBA" id="ARBA00044632"/>
    </source>
</evidence>
<keyword evidence="9" id="KW-0548">Nucleotidyltransferase</keyword>
<evidence type="ECO:0000256" key="5">
    <source>
        <dbReference type="ARBA" id="ARBA00020020"/>
    </source>
</evidence>
<dbReference type="InterPro" id="IPR010996">
    <property type="entry name" value="HHH_MUS81"/>
</dbReference>
<dbReference type="PRINTS" id="PR00870">
    <property type="entry name" value="DNAPOLXBETA"/>
</dbReference>
<evidence type="ECO:0000256" key="15">
    <source>
        <dbReference type="ARBA" id="ARBA00023204"/>
    </source>
</evidence>
<dbReference type="Gene3D" id="3.20.20.140">
    <property type="entry name" value="Metal-dependent hydrolases"/>
    <property type="match status" value="1"/>
</dbReference>
<comment type="function">
    <text evidence="20">Repair polymerase that plays a key role in base-excision repair. During this process, the damaged base is excised by specific DNA glycosylases, the DNA backbone is nicked at the abasic site by an apurinic/apyrimidic (AP) endonuclease, and POLB removes 5'-deoxyribose-phosphate from the preincised AP site acting as a 5'-deoxyribose-phosphate lyase (5'-dRP lyase); through its DNA polymerase activity, it adds one nucleotide to the 3' end of the arising single-nucleotide gap. Conducts 'gap-filling' DNA synthesis in a stepwise distributive fashion rather than in a processive fashion as for other DNA polymerases. It is also able to cleave sugar-phosphate bonds 3' to an intact AP site, acting as an AP lyase.</text>
</comment>
<evidence type="ECO:0000256" key="2">
    <source>
        <dbReference type="ARBA" id="ARBA00004496"/>
    </source>
</evidence>
<keyword evidence="6" id="KW-0488">Methylation</keyword>
<evidence type="ECO:0000256" key="6">
    <source>
        <dbReference type="ARBA" id="ARBA00022481"/>
    </source>
</evidence>
<sequence length="567" mass="62892">MNNLEFAKIFWQIAEFLELKADNPFKIRAYRAAAQNIESLSKSLEEIYAQGGLKAIEEIPGIGTHIGQKIEEQIKTGKVSVLTQLRKEFPQGFLELASIPGLGPKTALLLKKLKIDSLAKLEKAAKSGQLRDLPGFGAKKEKNILRGLNLKKASHGRFLLDEASAHAELLVEELEKLPEAKKILPCGSLRRGQETVGDLDILVVSDKPNIIMDKFVKLAMVKDILAKGETKSSVILKNGLPADLRVVNEKSFGAASHYFTGSKAHNIHIRQLAHQAGWKVSEYGIFNQKGQQIGGQTEADMFAKFRLDYIPPELREMRGEFEAAAKGQLPKLVELSDIKGDLHLHTKATDGLNSIEEMAEAAKKLGYEYILISDHTQSTRVAGGLSESEMLAHLKKIKAANKKIKGLEILAGAEVDILPDGSLDYPNKILNQLDIVIVSIHSNFKMPKEKMTQRIVTALSNPLVKIFCHPTGRLIGQREGYEVDLEKVLPAAQKYNVAIEINAHPQRLDLTDVYCQRAKELGVKMVISTDAHSTDQLELMKYGVMVARRGWLEKKDIVNTQAVRDLL</sequence>
<evidence type="ECO:0000256" key="20">
    <source>
        <dbReference type="ARBA" id="ARBA00045548"/>
    </source>
</evidence>
<dbReference type="Proteomes" id="UP000231343">
    <property type="component" value="Unassembled WGS sequence"/>
</dbReference>
<dbReference type="InterPro" id="IPR037160">
    <property type="entry name" value="DNA_Pol_thumb_sf"/>
</dbReference>
<gene>
    <name evidence="25" type="ORF">COT42_08770</name>
</gene>
<dbReference type="Gene3D" id="1.10.150.110">
    <property type="entry name" value="DNA polymerase beta, N-terminal domain-like"/>
    <property type="match status" value="1"/>
</dbReference>
<evidence type="ECO:0000256" key="17">
    <source>
        <dbReference type="ARBA" id="ARBA00035726"/>
    </source>
</evidence>
<dbReference type="InterPro" id="IPR004013">
    <property type="entry name" value="PHP_dom"/>
</dbReference>
<keyword evidence="12" id="KW-0832">Ubl conjugation</keyword>
<dbReference type="GO" id="GO:0005829">
    <property type="term" value="C:cytosol"/>
    <property type="evidence" value="ECO:0007669"/>
    <property type="project" value="TreeGrafter"/>
</dbReference>
<comment type="catalytic activity">
    <reaction evidence="21">
        <text>DNA(n) + a 2'-deoxyribonucleoside 5'-triphosphate = DNA(n+1) + diphosphate</text>
        <dbReference type="Rhea" id="RHEA:22508"/>
        <dbReference type="Rhea" id="RHEA-COMP:17339"/>
        <dbReference type="Rhea" id="RHEA-COMP:17340"/>
        <dbReference type="ChEBI" id="CHEBI:33019"/>
        <dbReference type="ChEBI" id="CHEBI:61560"/>
        <dbReference type="ChEBI" id="CHEBI:173112"/>
        <dbReference type="EC" id="2.7.7.7"/>
    </reaction>
</comment>
<evidence type="ECO:0000256" key="13">
    <source>
        <dbReference type="ARBA" id="ARBA00022932"/>
    </source>
</evidence>
<dbReference type="FunFam" id="3.20.20.140:FF:000047">
    <property type="entry name" value="PHP domain-containing protein"/>
    <property type="match status" value="1"/>
</dbReference>
<dbReference type="InterPro" id="IPR002054">
    <property type="entry name" value="DNA-dir_DNA_pol_X"/>
</dbReference>
<evidence type="ECO:0000256" key="9">
    <source>
        <dbReference type="ARBA" id="ARBA00022695"/>
    </source>
</evidence>
<dbReference type="EC" id="2.7.7.7" evidence="3"/>
<dbReference type="InterPro" id="IPR050243">
    <property type="entry name" value="PHP_phosphatase"/>
</dbReference>
<name>A0A2H0XVJ7_UNCSA</name>
<evidence type="ECO:0000256" key="21">
    <source>
        <dbReference type="ARBA" id="ARBA00049244"/>
    </source>
</evidence>
<evidence type="ECO:0000256" key="19">
    <source>
        <dbReference type="ARBA" id="ARBA00044678"/>
    </source>
</evidence>
<reference evidence="25 26" key="1">
    <citation type="submission" date="2017-09" db="EMBL/GenBank/DDBJ databases">
        <title>Depth-based differentiation of microbial function through sediment-hosted aquifers and enrichment of novel symbionts in the deep terrestrial subsurface.</title>
        <authorList>
            <person name="Probst A.J."/>
            <person name="Ladd B."/>
            <person name="Jarett J.K."/>
            <person name="Geller-Mcgrath D.E."/>
            <person name="Sieber C.M."/>
            <person name="Emerson J.B."/>
            <person name="Anantharaman K."/>
            <person name="Thomas B.C."/>
            <person name="Malmstrom R."/>
            <person name="Stieglmeier M."/>
            <person name="Klingl A."/>
            <person name="Woyke T."/>
            <person name="Ryan C.M."/>
            <person name="Banfield J.F."/>
        </authorList>
    </citation>
    <scope>NUCLEOTIDE SEQUENCE [LARGE SCALE GENOMIC DNA]</scope>
    <source>
        <strain evidence="25">CG08_land_8_20_14_0_20_45_16</strain>
    </source>
</reference>
<evidence type="ECO:0000256" key="3">
    <source>
        <dbReference type="ARBA" id="ARBA00012417"/>
    </source>
</evidence>
<dbReference type="CDD" id="cd07436">
    <property type="entry name" value="PHP_PolX"/>
    <property type="match status" value="1"/>
</dbReference>
<dbReference type="GO" id="GO:0006281">
    <property type="term" value="P:DNA repair"/>
    <property type="evidence" value="ECO:0007669"/>
    <property type="project" value="UniProtKB-KW"/>
</dbReference>
<comment type="catalytic activity">
    <reaction evidence="19">
        <text>a 5'-end 2'-deoxyribose-2'-deoxyribonucleotide-DNA = (2E,4S)-4-hydroxypenten-2-al-5-phosphate + a 5'-end 5'-phospho-2'-deoxyribonucleoside-DNA + H(+)</text>
        <dbReference type="Rhea" id="RHEA:76255"/>
        <dbReference type="Rhea" id="RHEA-COMP:13180"/>
        <dbReference type="Rhea" id="RHEA-COMP:18657"/>
        <dbReference type="ChEBI" id="CHEBI:15378"/>
        <dbReference type="ChEBI" id="CHEBI:136412"/>
        <dbReference type="ChEBI" id="CHEBI:195194"/>
        <dbReference type="ChEBI" id="CHEBI:195195"/>
    </reaction>
</comment>
<dbReference type="PANTHER" id="PTHR36928">
    <property type="entry name" value="PHOSPHATASE YCDX-RELATED"/>
    <property type="match status" value="1"/>
</dbReference>
<dbReference type="Pfam" id="PF02811">
    <property type="entry name" value="PHP"/>
    <property type="match status" value="1"/>
</dbReference>
<evidence type="ECO:0000256" key="12">
    <source>
        <dbReference type="ARBA" id="ARBA00022843"/>
    </source>
</evidence>
<comment type="catalytic activity">
    <reaction evidence="18">
        <text>2'-deoxyribonucleotide-(2'-deoxyribose 5'-phosphate)-2'-deoxyribonucleotide-DNA = a 3'-end 2'-deoxyribonucleotide-(2,3-dehydro-2,3-deoxyribose 5'-phosphate)-DNA + a 5'-end 5'-phospho-2'-deoxyribonucleoside-DNA + H(+)</text>
        <dbReference type="Rhea" id="RHEA:66592"/>
        <dbReference type="Rhea" id="RHEA-COMP:13180"/>
        <dbReference type="Rhea" id="RHEA-COMP:16897"/>
        <dbReference type="Rhea" id="RHEA-COMP:17067"/>
        <dbReference type="ChEBI" id="CHEBI:15378"/>
        <dbReference type="ChEBI" id="CHEBI:136412"/>
        <dbReference type="ChEBI" id="CHEBI:157695"/>
        <dbReference type="ChEBI" id="CHEBI:167181"/>
        <dbReference type="EC" id="4.2.99.18"/>
    </reaction>
</comment>
<feature type="domain" description="Helix-hairpin-helix DNA-binding motif class 1" evidence="22">
    <location>
        <begin position="94"/>
        <end position="113"/>
    </location>
</feature>
<dbReference type="InterPro" id="IPR029398">
    <property type="entry name" value="PolB_thumb"/>
</dbReference>
<dbReference type="Gene3D" id="3.30.460.10">
    <property type="entry name" value="Beta Polymerase, domain 2"/>
    <property type="match status" value="1"/>
</dbReference>
<evidence type="ECO:0000256" key="10">
    <source>
        <dbReference type="ARBA" id="ARBA00022705"/>
    </source>
</evidence>
<comment type="cofactor">
    <cofactor evidence="1">
        <name>Mg(2+)</name>
        <dbReference type="ChEBI" id="CHEBI:18420"/>
    </cofactor>
</comment>
<evidence type="ECO:0000256" key="11">
    <source>
        <dbReference type="ARBA" id="ARBA00022763"/>
    </source>
</evidence>
<keyword evidence="7" id="KW-0237">DNA synthesis</keyword>
<dbReference type="PANTHER" id="PTHR36928:SF1">
    <property type="entry name" value="PHOSPHATASE YCDX-RELATED"/>
    <property type="match status" value="1"/>
</dbReference>
<dbReference type="AlphaFoldDB" id="A0A2H0XVJ7"/>
<keyword evidence="10" id="KW-0235">DNA replication</keyword>
<dbReference type="Pfam" id="PF14791">
    <property type="entry name" value="DNA_pol_B_thumb"/>
    <property type="match status" value="1"/>
</dbReference>
<dbReference type="GO" id="GO:0140078">
    <property type="term" value="F:class I DNA-(apurinic or apyrimidinic site) endonuclease activity"/>
    <property type="evidence" value="ECO:0007669"/>
    <property type="project" value="UniProtKB-EC"/>
</dbReference>
<dbReference type="InterPro" id="IPR003141">
    <property type="entry name" value="Pol/His_phosphatase_N"/>
</dbReference>
<dbReference type="SUPFAM" id="SSF47802">
    <property type="entry name" value="DNA polymerase beta, N-terminal domain-like"/>
    <property type="match status" value="1"/>
</dbReference>
<dbReference type="InterPro" id="IPR003583">
    <property type="entry name" value="Hlx-hairpin-Hlx_DNA-bd_motif"/>
</dbReference>